<organism evidence="2 3">
    <name type="scientific">Spartinivicinus marinus</name>
    <dbReference type="NCBI Taxonomy" id="2994442"/>
    <lineage>
        <taxon>Bacteria</taxon>
        <taxon>Pseudomonadati</taxon>
        <taxon>Pseudomonadota</taxon>
        <taxon>Gammaproteobacteria</taxon>
        <taxon>Oceanospirillales</taxon>
        <taxon>Zooshikellaceae</taxon>
        <taxon>Spartinivicinus</taxon>
    </lineage>
</organism>
<keyword evidence="2" id="KW-0808">Transferase</keyword>
<comment type="caution">
    <text evidence="2">The sequence shown here is derived from an EMBL/GenBank/DDBJ whole genome shotgun (WGS) entry which is preliminary data.</text>
</comment>
<gene>
    <name evidence="2" type="ORF">H0A36_07140</name>
</gene>
<dbReference type="InterPro" id="IPR022488">
    <property type="entry name" value="PPK2-related"/>
</dbReference>
<accession>A0A853I6N9</accession>
<dbReference type="Gene3D" id="3.40.50.300">
    <property type="entry name" value="P-loop containing nucleotide triphosphate hydrolases"/>
    <property type="match status" value="1"/>
</dbReference>
<dbReference type="SUPFAM" id="SSF52540">
    <property type="entry name" value="P-loop containing nucleoside triphosphate hydrolases"/>
    <property type="match status" value="1"/>
</dbReference>
<dbReference type="PANTHER" id="PTHR34383:SF3">
    <property type="entry name" value="POLYPHOSPHATE:AMP PHOSPHOTRANSFERASE"/>
    <property type="match status" value="1"/>
</dbReference>
<evidence type="ECO:0000259" key="1">
    <source>
        <dbReference type="Pfam" id="PF03976"/>
    </source>
</evidence>
<feature type="domain" description="Polyphosphate kinase-2-related" evidence="1">
    <location>
        <begin position="35"/>
        <end position="260"/>
    </location>
</feature>
<keyword evidence="2" id="KW-0418">Kinase</keyword>
<name>A0A853I6N9_9GAMM</name>
<dbReference type="GO" id="GO:0016301">
    <property type="term" value="F:kinase activity"/>
    <property type="evidence" value="ECO:0007669"/>
    <property type="project" value="UniProtKB-KW"/>
</dbReference>
<reference evidence="2 3" key="1">
    <citation type="submission" date="2020-07" db="EMBL/GenBank/DDBJ databases">
        <title>Endozoicomonas sp. nov., isolated from sediment.</title>
        <authorList>
            <person name="Gu T."/>
        </authorList>
    </citation>
    <scope>NUCLEOTIDE SEQUENCE [LARGE SCALE GENOMIC DNA]</scope>
    <source>
        <strain evidence="2 3">SM1973</strain>
    </source>
</reference>
<dbReference type="InterPro" id="IPR027417">
    <property type="entry name" value="P-loop_NTPase"/>
</dbReference>
<dbReference type="EMBL" id="JACCKB010000007">
    <property type="protein sequence ID" value="NYZ65784.1"/>
    <property type="molecule type" value="Genomic_DNA"/>
</dbReference>
<dbReference type="Proteomes" id="UP000569732">
    <property type="component" value="Unassembled WGS sequence"/>
</dbReference>
<evidence type="ECO:0000313" key="2">
    <source>
        <dbReference type="EMBL" id="NYZ65784.1"/>
    </source>
</evidence>
<dbReference type="AlphaFoldDB" id="A0A853I6N9"/>
<dbReference type="PANTHER" id="PTHR34383">
    <property type="entry name" value="POLYPHOSPHATE:AMP PHOSPHOTRANSFERASE-RELATED"/>
    <property type="match status" value="1"/>
</dbReference>
<evidence type="ECO:0000313" key="3">
    <source>
        <dbReference type="Proteomes" id="UP000569732"/>
    </source>
</evidence>
<dbReference type="Pfam" id="PF03976">
    <property type="entry name" value="PPK2"/>
    <property type="match status" value="1"/>
</dbReference>
<proteinExistence type="predicted"/>
<dbReference type="RefSeq" id="WP_180567807.1">
    <property type="nucleotide sequence ID" value="NZ_JACCKB010000007.1"/>
</dbReference>
<protein>
    <submittedName>
        <fullName evidence="2">Polyphosphate kinase 2 family protein</fullName>
    </submittedName>
</protein>
<sequence length="289" mass="33708">MNSEDGLMVDLAYFLPPSQGELNLEAYNPSYTFNLDKTNAKKEAQTLGISLNEWQTKLFAEQKQGLLIIFQAMDSIAKLSNLQQVFTGLSPHGISAHTFDPPGIDDHRHDFLRRFHLYVPSKGMIGIFSHSYYEWILRNMVNKGIEPKGLHNQATHINNFELLLRDTGTQVIKFYLHISRQEHRHRLLQRLSNPEEYWKLTPTDLHIQKHWSQTIKSYEHIIQLTHSPLHPWYIIPSDYTWFRDLLIAKILNHTLTAMKPSYPVMQPPFNIEDLPEEVVTNLSKKAKKN</sequence>
<keyword evidence="3" id="KW-1185">Reference proteome</keyword>